<dbReference type="Proteomes" id="UP001148662">
    <property type="component" value="Unassembled WGS sequence"/>
</dbReference>
<accession>A0ACC1T5Q6</accession>
<evidence type="ECO:0000313" key="1">
    <source>
        <dbReference type="EMBL" id="KAJ3553606.1"/>
    </source>
</evidence>
<proteinExistence type="predicted"/>
<reference evidence="1" key="1">
    <citation type="submission" date="2022-07" db="EMBL/GenBank/DDBJ databases">
        <title>Genome Sequence of Phlebia brevispora.</title>
        <authorList>
            <person name="Buettner E."/>
        </authorList>
    </citation>
    <scope>NUCLEOTIDE SEQUENCE</scope>
    <source>
        <strain evidence="1">MPL23</strain>
    </source>
</reference>
<gene>
    <name evidence="1" type="ORF">NM688_g3516</name>
</gene>
<organism evidence="1 2">
    <name type="scientific">Phlebia brevispora</name>
    <dbReference type="NCBI Taxonomy" id="194682"/>
    <lineage>
        <taxon>Eukaryota</taxon>
        <taxon>Fungi</taxon>
        <taxon>Dikarya</taxon>
        <taxon>Basidiomycota</taxon>
        <taxon>Agaricomycotina</taxon>
        <taxon>Agaricomycetes</taxon>
        <taxon>Polyporales</taxon>
        <taxon>Meruliaceae</taxon>
        <taxon>Phlebia</taxon>
    </lineage>
</organism>
<protein>
    <submittedName>
        <fullName evidence="1">Uncharacterized protein</fullName>
    </submittedName>
</protein>
<evidence type="ECO:0000313" key="2">
    <source>
        <dbReference type="Proteomes" id="UP001148662"/>
    </source>
</evidence>
<keyword evidence="2" id="KW-1185">Reference proteome</keyword>
<comment type="caution">
    <text evidence="1">The sequence shown here is derived from an EMBL/GenBank/DDBJ whole genome shotgun (WGS) entry which is preliminary data.</text>
</comment>
<dbReference type="EMBL" id="JANHOG010000519">
    <property type="protein sequence ID" value="KAJ3553606.1"/>
    <property type="molecule type" value="Genomic_DNA"/>
</dbReference>
<name>A0ACC1T5Q6_9APHY</name>
<sequence length="184" mass="21162">MRDFEEQTNPDFDVRGWTGRRFSERYLTAVHRKGCEAPDLEGQGLGVRLKERGGRGREHGIDEELPSRQWAAVLPLTTKWRFMHARTVAHSKLSAMADPIDKIVMYNDPTYELDAEQWLLPAVRSFCQRFDGLTVEEGTKLGMELTLRVCAIREKFAGQRAGCRAREHNELLDRIIKAVFELSE</sequence>